<protein>
    <submittedName>
        <fullName evidence="2">Uncharacterized protein</fullName>
    </submittedName>
</protein>
<keyword evidence="3" id="KW-1185">Reference proteome</keyword>
<organism evidence="2 3">
    <name type="scientific">Hydrocarboniphaga daqingensis</name>
    <dbReference type="NCBI Taxonomy" id="490188"/>
    <lineage>
        <taxon>Bacteria</taxon>
        <taxon>Pseudomonadati</taxon>
        <taxon>Pseudomonadota</taxon>
        <taxon>Gammaproteobacteria</taxon>
        <taxon>Nevskiales</taxon>
        <taxon>Nevskiaceae</taxon>
        <taxon>Hydrocarboniphaga</taxon>
    </lineage>
</organism>
<feature type="transmembrane region" description="Helical" evidence="1">
    <location>
        <begin position="6"/>
        <end position="24"/>
    </location>
</feature>
<accession>A0A1M5PNE5</accession>
<keyword evidence="1" id="KW-0812">Transmembrane</keyword>
<dbReference type="EMBL" id="FQWZ01000005">
    <property type="protein sequence ID" value="SHH03270.1"/>
    <property type="molecule type" value="Genomic_DNA"/>
</dbReference>
<feature type="transmembrane region" description="Helical" evidence="1">
    <location>
        <begin position="36"/>
        <end position="60"/>
    </location>
</feature>
<reference evidence="2 3" key="1">
    <citation type="submission" date="2016-11" db="EMBL/GenBank/DDBJ databases">
        <authorList>
            <person name="Jaros S."/>
            <person name="Januszkiewicz K."/>
            <person name="Wedrychowicz H."/>
        </authorList>
    </citation>
    <scope>NUCLEOTIDE SEQUENCE [LARGE SCALE GENOMIC DNA]</scope>
    <source>
        <strain evidence="2 3">CGMCC 1.7049</strain>
    </source>
</reference>
<keyword evidence="1" id="KW-0472">Membrane</keyword>
<dbReference type="AlphaFoldDB" id="A0A1M5PNE5"/>
<keyword evidence="1" id="KW-1133">Transmembrane helix</keyword>
<evidence type="ECO:0000313" key="2">
    <source>
        <dbReference type="EMBL" id="SHH03270.1"/>
    </source>
</evidence>
<sequence>MLAIAGWSSFIGAVIVTMLLLVLAPRLNSEGFSWALLGRWFLLCWLCCLVPVVCALSLAAPPDRCDQDARP</sequence>
<dbReference type="STRING" id="490188.SAMN04488068_2212"/>
<dbReference type="Proteomes" id="UP000199758">
    <property type="component" value="Unassembled WGS sequence"/>
</dbReference>
<evidence type="ECO:0000256" key="1">
    <source>
        <dbReference type="SAM" id="Phobius"/>
    </source>
</evidence>
<name>A0A1M5PNE5_9GAMM</name>
<evidence type="ECO:0000313" key="3">
    <source>
        <dbReference type="Proteomes" id="UP000199758"/>
    </source>
</evidence>
<gene>
    <name evidence="2" type="ORF">SAMN04488068_2212</name>
</gene>
<proteinExistence type="predicted"/>